<sequence length="143" mass="16469">MAEKRRSPFLSASSSGVDQEGFDLSRGTQPLWIESRLTILRVCLGMMRFLDQFQSLQSYSDDDSVNDYIPRILSPKHIAWKREKKVNTASSRAEKKTHDNDPQSVSDFNPQYFVRVSIRVPGPVRNNSWGSLFPSQRTETTEW</sequence>
<evidence type="ECO:0000313" key="3">
    <source>
        <dbReference type="Proteomes" id="UP000887013"/>
    </source>
</evidence>
<dbReference type="OrthoDB" id="10603113at2759"/>
<dbReference type="EMBL" id="BMAW01065533">
    <property type="protein sequence ID" value="GFT50867.1"/>
    <property type="molecule type" value="Genomic_DNA"/>
</dbReference>
<organism evidence="2 3">
    <name type="scientific">Nephila pilipes</name>
    <name type="common">Giant wood spider</name>
    <name type="synonym">Nephila maculata</name>
    <dbReference type="NCBI Taxonomy" id="299642"/>
    <lineage>
        <taxon>Eukaryota</taxon>
        <taxon>Metazoa</taxon>
        <taxon>Ecdysozoa</taxon>
        <taxon>Arthropoda</taxon>
        <taxon>Chelicerata</taxon>
        <taxon>Arachnida</taxon>
        <taxon>Araneae</taxon>
        <taxon>Araneomorphae</taxon>
        <taxon>Entelegynae</taxon>
        <taxon>Araneoidea</taxon>
        <taxon>Nephilidae</taxon>
        <taxon>Nephila</taxon>
    </lineage>
</organism>
<protein>
    <submittedName>
        <fullName evidence="2">Uncharacterized protein</fullName>
    </submittedName>
</protein>
<name>A0A8X6TSF3_NEPPI</name>
<gene>
    <name evidence="2" type="ORF">NPIL_95211</name>
</gene>
<keyword evidence="3" id="KW-1185">Reference proteome</keyword>
<proteinExistence type="predicted"/>
<feature type="region of interest" description="Disordered" evidence="1">
    <location>
        <begin position="84"/>
        <end position="107"/>
    </location>
</feature>
<reference evidence="2" key="1">
    <citation type="submission" date="2020-08" db="EMBL/GenBank/DDBJ databases">
        <title>Multicomponent nature underlies the extraordinary mechanical properties of spider dragline silk.</title>
        <authorList>
            <person name="Kono N."/>
            <person name="Nakamura H."/>
            <person name="Mori M."/>
            <person name="Yoshida Y."/>
            <person name="Ohtoshi R."/>
            <person name="Malay A.D."/>
            <person name="Moran D.A.P."/>
            <person name="Tomita M."/>
            <person name="Numata K."/>
            <person name="Arakawa K."/>
        </authorList>
    </citation>
    <scope>NUCLEOTIDE SEQUENCE</scope>
</reference>
<feature type="region of interest" description="Disordered" evidence="1">
    <location>
        <begin position="1"/>
        <end position="21"/>
    </location>
</feature>
<dbReference type="AlphaFoldDB" id="A0A8X6TSF3"/>
<evidence type="ECO:0000313" key="2">
    <source>
        <dbReference type="EMBL" id="GFT50867.1"/>
    </source>
</evidence>
<comment type="caution">
    <text evidence="2">The sequence shown here is derived from an EMBL/GenBank/DDBJ whole genome shotgun (WGS) entry which is preliminary data.</text>
</comment>
<accession>A0A8X6TSF3</accession>
<dbReference type="Proteomes" id="UP000887013">
    <property type="component" value="Unassembled WGS sequence"/>
</dbReference>
<evidence type="ECO:0000256" key="1">
    <source>
        <dbReference type="SAM" id="MobiDB-lite"/>
    </source>
</evidence>
<feature type="compositionally biased region" description="Basic and acidic residues" evidence="1">
    <location>
        <begin position="92"/>
        <end position="101"/>
    </location>
</feature>